<name>A0A2S1LAP0_9FLAO</name>
<gene>
    <name evidence="1" type="ORF">FFWV33_04145</name>
</gene>
<protein>
    <submittedName>
        <fullName evidence="1">Uncharacterized protein</fullName>
    </submittedName>
</protein>
<dbReference type="RefSeq" id="WP_108739745.1">
    <property type="nucleotide sequence ID" value="NZ_CP020918.1"/>
</dbReference>
<dbReference type="AlphaFoldDB" id="A0A2S1LAP0"/>
<dbReference type="Proteomes" id="UP000244527">
    <property type="component" value="Chromosome"/>
</dbReference>
<dbReference type="EMBL" id="CP020918">
    <property type="protein sequence ID" value="AWG20787.1"/>
    <property type="molecule type" value="Genomic_DNA"/>
</dbReference>
<proteinExistence type="predicted"/>
<sequence>MQSINFTAYTENLEQIEAIKAFMKALKIKFEVSKEQPYNPDFVEKIEKSKQEFIEGKSTRVKKEDLQSFLGL</sequence>
<keyword evidence="2" id="KW-1185">Reference proteome</keyword>
<dbReference type="KEGG" id="ffa:FFWV33_04145"/>
<accession>A0A2S1LAP0</accession>
<organism evidence="1 2">
    <name type="scientific">Flavobacterium faecale</name>
    <dbReference type="NCBI Taxonomy" id="1355330"/>
    <lineage>
        <taxon>Bacteria</taxon>
        <taxon>Pseudomonadati</taxon>
        <taxon>Bacteroidota</taxon>
        <taxon>Flavobacteriia</taxon>
        <taxon>Flavobacteriales</taxon>
        <taxon>Flavobacteriaceae</taxon>
        <taxon>Flavobacterium</taxon>
    </lineage>
</organism>
<dbReference type="InterPro" id="IPR020271">
    <property type="entry name" value="Uncharacterised_MJ1172"/>
</dbReference>
<reference evidence="1 2" key="1">
    <citation type="submission" date="2017-04" db="EMBL/GenBank/DDBJ databases">
        <title>Compelte genome sequence of WV33.</title>
        <authorList>
            <person name="Lee P.C."/>
        </authorList>
    </citation>
    <scope>NUCLEOTIDE SEQUENCE [LARGE SCALE GENOMIC DNA]</scope>
    <source>
        <strain evidence="1 2">WV33</strain>
    </source>
</reference>
<evidence type="ECO:0000313" key="1">
    <source>
        <dbReference type="EMBL" id="AWG20787.1"/>
    </source>
</evidence>
<evidence type="ECO:0000313" key="2">
    <source>
        <dbReference type="Proteomes" id="UP000244527"/>
    </source>
</evidence>
<dbReference type="OrthoDB" id="827255at2"/>
<dbReference type="Pfam" id="PF10884">
    <property type="entry name" value="DUF2683"/>
    <property type="match status" value="1"/>
</dbReference>